<dbReference type="InterPro" id="IPR001584">
    <property type="entry name" value="Integrase_cat-core"/>
</dbReference>
<comment type="caution">
    <text evidence="3">The sequence shown here is derived from an EMBL/GenBank/DDBJ whole genome shotgun (WGS) entry which is preliminary data.</text>
</comment>
<dbReference type="GO" id="GO:0015074">
    <property type="term" value="P:DNA integration"/>
    <property type="evidence" value="ECO:0007669"/>
    <property type="project" value="InterPro"/>
</dbReference>
<evidence type="ECO:0000313" key="3">
    <source>
        <dbReference type="EMBL" id="TDD81500.1"/>
    </source>
</evidence>
<feature type="non-terminal residue" evidence="3">
    <location>
        <position position="1"/>
    </location>
</feature>
<feature type="domain" description="Integrase catalytic" evidence="2">
    <location>
        <begin position="2"/>
        <end position="31"/>
    </location>
</feature>
<dbReference type="EMBL" id="SMLA01000077">
    <property type="protein sequence ID" value="TDD81500.1"/>
    <property type="molecule type" value="Genomic_DNA"/>
</dbReference>
<keyword evidence="4" id="KW-1185">Reference proteome</keyword>
<evidence type="ECO:0000313" key="4">
    <source>
        <dbReference type="Proteomes" id="UP000294723"/>
    </source>
</evidence>
<protein>
    <submittedName>
        <fullName evidence="3">IS481 family transposase</fullName>
    </submittedName>
</protein>
<evidence type="ECO:0000259" key="2">
    <source>
        <dbReference type="Pfam" id="PF13683"/>
    </source>
</evidence>
<dbReference type="RefSeq" id="WP_165944024.1">
    <property type="nucleotide sequence ID" value="NZ_SMLA01000077.1"/>
</dbReference>
<name>A0A4R5BA10_9PSEU</name>
<dbReference type="Proteomes" id="UP000294723">
    <property type="component" value="Unassembled WGS sequence"/>
</dbReference>
<feature type="region of interest" description="Disordered" evidence="1">
    <location>
        <begin position="21"/>
        <end position="43"/>
    </location>
</feature>
<dbReference type="SUPFAM" id="SSF53098">
    <property type="entry name" value="Ribonuclease H-like"/>
    <property type="match status" value="1"/>
</dbReference>
<accession>A0A4R5BA10</accession>
<evidence type="ECO:0000256" key="1">
    <source>
        <dbReference type="SAM" id="MobiDB-lite"/>
    </source>
</evidence>
<dbReference type="Pfam" id="PF13683">
    <property type="entry name" value="rve_3"/>
    <property type="match status" value="1"/>
</dbReference>
<dbReference type="InterPro" id="IPR012337">
    <property type="entry name" value="RNaseH-like_sf"/>
</dbReference>
<sequence length="43" mass="4849">ESTQQRNTALPAWIHFYNHHRPHSAIGGTPPVTRLTNLPGHHT</sequence>
<gene>
    <name evidence="3" type="ORF">E1202_29015</name>
</gene>
<reference evidence="3 4" key="1">
    <citation type="submission" date="2019-03" db="EMBL/GenBank/DDBJ databases">
        <title>Draft genome sequences of novel Actinobacteria.</title>
        <authorList>
            <person name="Sahin N."/>
            <person name="Ay H."/>
            <person name="Saygin H."/>
        </authorList>
    </citation>
    <scope>NUCLEOTIDE SEQUENCE [LARGE SCALE GENOMIC DNA]</scope>
    <source>
        <strain evidence="3 4">5K548</strain>
    </source>
</reference>
<proteinExistence type="predicted"/>
<dbReference type="AlphaFoldDB" id="A0A4R5BA10"/>
<organism evidence="3 4">
    <name type="scientific">Saccharopolyspora karakumensis</name>
    <dbReference type="NCBI Taxonomy" id="2530386"/>
    <lineage>
        <taxon>Bacteria</taxon>
        <taxon>Bacillati</taxon>
        <taxon>Actinomycetota</taxon>
        <taxon>Actinomycetes</taxon>
        <taxon>Pseudonocardiales</taxon>
        <taxon>Pseudonocardiaceae</taxon>
        <taxon>Saccharopolyspora</taxon>
    </lineage>
</organism>